<dbReference type="InterPro" id="IPR052922">
    <property type="entry name" value="Cytidylate_Kinase-2"/>
</dbReference>
<dbReference type="PANTHER" id="PTHR37816:SF3">
    <property type="entry name" value="MODULATES DNA TOPOLOGY"/>
    <property type="match status" value="1"/>
</dbReference>
<name>A0A380HN63_STASA</name>
<protein>
    <submittedName>
        <fullName evidence="1">Adenylate kinase</fullName>
    </submittedName>
</protein>
<evidence type="ECO:0000313" key="2">
    <source>
        <dbReference type="Proteomes" id="UP000254707"/>
    </source>
</evidence>
<proteinExistence type="predicted"/>
<gene>
    <name evidence="1" type="ORF">NCTC7688_01877</name>
</gene>
<dbReference type="EMBL" id="UHED01000001">
    <property type="protein sequence ID" value="SUM83301.1"/>
    <property type="molecule type" value="Genomic_DNA"/>
</dbReference>
<sequence length="167" mass="20202">MDKVMVVGSSGSGKSTFSRQLSKILKVPVYHLDMYFWKPNWQMMHYDEQIKIHKQLIQNNKWIIDGNYSALFDERINEADTIIFIDLPRVVCFYRVFKRYLSNIGKTRIDMREGCEERLTFTFLKYIWRYPIDRKPQVLEKIKMQSNHKHVFVLKGQKQIRNFLRNC</sequence>
<evidence type="ECO:0000313" key="1">
    <source>
        <dbReference type="EMBL" id="SUM83301.1"/>
    </source>
</evidence>
<dbReference type="Gene3D" id="3.40.50.300">
    <property type="entry name" value="P-loop containing nucleotide triphosphate hydrolases"/>
    <property type="match status" value="1"/>
</dbReference>
<dbReference type="NCBIfam" id="NF005994">
    <property type="entry name" value="PRK08118.1"/>
    <property type="match status" value="1"/>
</dbReference>
<dbReference type="Proteomes" id="UP000254707">
    <property type="component" value="Unassembled WGS sequence"/>
</dbReference>
<dbReference type="InterPro" id="IPR027417">
    <property type="entry name" value="P-loop_NTPase"/>
</dbReference>
<reference evidence="1 2" key="1">
    <citation type="submission" date="2018-06" db="EMBL/GenBank/DDBJ databases">
        <authorList>
            <consortium name="Pathogen Informatics"/>
            <person name="Doyle S."/>
        </authorList>
    </citation>
    <scope>NUCLEOTIDE SEQUENCE [LARGE SCALE GENOMIC DNA]</scope>
    <source>
        <strain evidence="1 2">NCTC7688</strain>
    </source>
</reference>
<dbReference type="SUPFAM" id="SSF52540">
    <property type="entry name" value="P-loop containing nucleoside triphosphate hydrolases"/>
    <property type="match status" value="1"/>
</dbReference>
<dbReference type="GO" id="GO:0016301">
    <property type="term" value="F:kinase activity"/>
    <property type="evidence" value="ECO:0007669"/>
    <property type="project" value="UniProtKB-KW"/>
</dbReference>
<dbReference type="RefSeq" id="WP_002483555.1">
    <property type="nucleotide sequence ID" value="NZ_CAXOKG010000001.1"/>
</dbReference>
<dbReference type="PANTHER" id="PTHR37816">
    <property type="entry name" value="YALI0E33011P"/>
    <property type="match status" value="1"/>
</dbReference>
<keyword evidence="1" id="KW-0418">Kinase</keyword>
<dbReference type="AlphaFoldDB" id="A0A380HN63"/>
<keyword evidence="1" id="KW-0808">Transferase</keyword>
<accession>A0A380HN63</accession>
<organism evidence="1 2">
    <name type="scientific">Staphylococcus saprophyticus</name>
    <dbReference type="NCBI Taxonomy" id="29385"/>
    <lineage>
        <taxon>Bacteria</taxon>
        <taxon>Bacillati</taxon>
        <taxon>Bacillota</taxon>
        <taxon>Bacilli</taxon>
        <taxon>Bacillales</taxon>
        <taxon>Staphylococcaceae</taxon>
        <taxon>Staphylococcus</taxon>
    </lineage>
</organism>